<dbReference type="EMBL" id="VIOG01000004">
    <property type="protein sequence ID" value="MTD91147.1"/>
    <property type="molecule type" value="Genomic_DNA"/>
</dbReference>
<keyword evidence="2" id="KW-0732">Signal</keyword>
<feature type="chain" id="PRO_5038335480" description="Secreted protein" evidence="2">
    <location>
        <begin position="21"/>
        <end position="191"/>
    </location>
</feature>
<name>A0A6I3KAY1_9CORY</name>
<feature type="compositionally biased region" description="Low complexity" evidence="1">
    <location>
        <begin position="28"/>
        <end position="58"/>
    </location>
</feature>
<dbReference type="AlphaFoldDB" id="A0A6I3KAY1"/>
<evidence type="ECO:0000256" key="1">
    <source>
        <dbReference type="SAM" id="MobiDB-lite"/>
    </source>
</evidence>
<accession>A0A6I3KAY1</accession>
<evidence type="ECO:0000256" key="2">
    <source>
        <dbReference type="SAM" id="SignalP"/>
    </source>
</evidence>
<gene>
    <name evidence="3" type="ORF">FME68_04470</name>
</gene>
<evidence type="ECO:0000313" key="4">
    <source>
        <dbReference type="Proteomes" id="UP000432568"/>
    </source>
</evidence>
<feature type="signal peptide" evidence="2">
    <location>
        <begin position="1"/>
        <end position="20"/>
    </location>
</feature>
<reference evidence="3 4" key="1">
    <citation type="submission" date="2019-07" db="EMBL/GenBank/DDBJ databases">
        <title>Draft genome of C. aurimucosum strain 332.</title>
        <authorList>
            <person name="Pacheco L.G.C."/>
            <person name="Aguiar E.R.G.R."/>
            <person name="Barberis C.M."/>
            <person name="Almuzara M.N."/>
            <person name="Traglia G.M."/>
            <person name="Santos C.S."/>
            <person name="Vay C.A."/>
            <person name="Rocha D.J.P.G."/>
        </authorList>
    </citation>
    <scope>NUCLEOTIDE SEQUENCE [LARGE SCALE GENOMIC DNA]</scope>
    <source>
        <strain evidence="3 4">332</strain>
    </source>
</reference>
<comment type="caution">
    <text evidence="3">The sequence shown here is derived from an EMBL/GenBank/DDBJ whole genome shotgun (WGS) entry which is preliminary data.</text>
</comment>
<evidence type="ECO:0008006" key="5">
    <source>
        <dbReference type="Google" id="ProtNLM"/>
    </source>
</evidence>
<organism evidence="3 4">
    <name type="scientific">Corynebacterium aurimucosum</name>
    <dbReference type="NCBI Taxonomy" id="169292"/>
    <lineage>
        <taxon>Bacteria</taxon>
        <taxon>Bacillati</taxon>
        <taxon>Actinomycetota</taxon>
        <taxon>Actinomycetes</taxon>
        <taxon>Mycobacteriales</taxon>
        <taxon>Corynebacteriaceae</taxon>
        <taxon>Corynebacterium</taxon>
    </lineage>
</organism>
<evidence type="ECO:0000313" key="3">
    <source>
        <dbReference type="EMBL" id="MTD91147.1"/>
    </source>
</evidence>
<feature type="region of interest" description="Disordered" evidence="1">
    <location>
        <begin position="18"/>
        <end position="82"/>
    </location>
</feature>
<proteinExistence type="predicted"/>
<protein>
    <recommendedName>
        <fullName evidence="5">Secreted protein</fullName>
    </recommendedName>
</protein>
<dbReference type="Proteomes" id="UP000432568">
    <property type="component" value="Unassembled WGS sequence"/>
</dbReference>
<sequence length="191" mass="19887">MKKLAISLIAALAVPLSACGAPGDSDETATSAPTTSTTSSTSTTTSSTIATSSETTTEQNNPVPAGDYPAQADMQQQGANADRVNRFQDSQGRYWLCDKATPQGNPEVPEYNTPNGCMGPFNTLEELQDGLYGAMADALAEEFDIDTETLDPPAPEAVSSDDIADGIAEDLGCEGATMNEDGSYSYYGCGE</sequence>